<reference evidence="3" key="3">
    <citation type="submission" date="2020-07" db="EMBL/GenBank/DDBJ databases">
        <title>Distinct polymorphisms in a single herpesvirus gene are capable of enhancing virulence and mediate vaccinal resistance.</title>
        <authorList>
            <person name="Conradie A.M."/>
            <person name="Bertzbach L.D."/>
            <person name="Trimpert J."/>
            <person name="Patria J.N."/>
            <person name="Murata S."/>
            <person name="Parcells M.S."/>
            <person name="Kaufer B.B."/>
        </authorList>
    </citation>
    <scope>NUCLEOTIDE SEQUENCE</scope>
</reference>
<accession>A7KQ36</accession>
<evidence type="ECO:0000313" key="5">
    <source>
        <dbReference type="EMBL" id="QOT14899.1"/>
    </source>
</evidence>
<organism evidence="1 6">
    <name type="scientific">Gallid alphaherpesvirus 2</name>
    <dbReference type="NCBI Taxonomy" id="10390"/>
    <lineage>
        <taxon>Viruses</taxon>
        <taxon>Duplodnaviria</taxon>
        <taxon>Heunggongvirae</taxon>
        <taxon>Peploviricota</taxon>
        <taxon>Herviviricetes</taxon>
        <taxon>Herpesvirales</taxon>
        <taxon>Orthoherpesviridae</taxon>
        <taxon>Alphaherpesvirinae</taxon>
        <taxon>Mardivirus</taxon>
        <taxon>Mardivirus gallidalpha2</taxon>
    </lineage>
</organism>
<dbReference type="EMBL" id="MT797629">
    <property type="protein sequence ID" value="QOT14030.1"/>
    <property type="molecule type" value="Genomic_DNA"/>
</dbReference>
<dbReference type="EMBL" id="MT797630">
    <property type="protein sequence ID" value="QOT14216.1"/>
    <property type="molecule type" value="Genomic_DNA"/>
</dbReference>
<evidence type="ECO:0000313" key="2">
    <source>
        <dbReference type="EMBL" id="QOT14030.1"/>
    </source>
</evidence>
<evidence type="ECO:0000313" key="1">
    <source>
        <dbReference type="EMBL" id="ABR13122.1"/>
    </source>
</evidence>
<evidence type="ECO:0000313" key="4">
    <source>
        <dbReference type="EMBL" id="QOT14766.1"/>
    </source>
</evidence>
<gene>
    <name evidence="1" type="ORF">MDV050.5</name>
</gene>
<reference evidence="2" key="2">
    <citation type="submission" date="2020-07" db="EMBL/GenBank/DDBJ databases">
        <title>Distinct polymorphisms in a single herpesvirus gene are capable of enhancing virulence and mediate vaccinal resistance.</title>
        <authorList>
            <person name="Conradie A.M."/>
            <person name="Bertzbach L.D."/>
            <person name="Trimpert J.D."/>
            <person name="Patria J.N."/>
            <person name="Murata S."/>
            <person name="Parcells M.S."/>
            <person name="Kaufer B.B."/>
        </authorList>
    </citation>
    <scope>NUCLEOTIDE SEQUENCE</scope>
</reference>
<reference evidence="1 6" key="1">
    <citation type="journal article" date="2007" name="Virus Genes">
        <title>Comparative sequence analysis of a highly oncogenic but horizontal spread-defective clone of Marek's disease virus.</title>
        <authorList>
            <person name="Spatz S.J."/>
            <person name="Zhao Y."/>
            <person name="Petherbridge L."/>
            <person name="Smith L.P."/>
            <person name="Baigent S.J."/>
            <person name="Nair V."/>
        </authorList>
    </citation>
    <scope>NUCLEOTIDE SEQUENCE [LARGE SCALE GENOMIC DNA]</scope>
    <source>
        <strain evidence="1">RB-1B</strain>
    </source>
</reference>
<sequence length="120" mass="12985">MRQRIKPTKFCANIDASGLLVCLYTSSMAENVSRHVNSTCRILIVPEARKKDPIAALASAVAVAPHGSVGDVLEDKDRSVSNKTFSGHISSVVTTDIIQATIANPLFSLDAIDIRKIYKM</sequence>
<dbReference type="EMBL" id="MT872313">
    <property type="protein sequence ID" value="QOT14766.1"/>
    <property type="molecule type" value="Genomic_DNA"/>
</dbReference>
<protein>
    <submittedName>
        <fullName evidence="1">LORF7</fullName>
    </submittedName>
</protein>
<evidence type="ECO:0000313" key="6">
    <source>
        <dbReference type="Proteomes" id="UP000143489"/>
    </source>
</evidence>
<dbReference type="Proteomes" id="UP000143489">
    <property type="component" value="Segment"/>
</dbReference>
<name>A7KQ36_9ALPH</name>
<reference evidence="4" key="4">
    <citation type="submission" date="2020-08" db="EMBL/GenBank/DDBJ databases">
        <title>Marek's disease virus requires both copies of the inverted repeat regions for efficient in vivo replication and pathogenesis.</title>
        <authorList>
            <person name="Conradie A.M."/>
            <person name="Kaufer B."/>
        </authorList>
    </citation>
    <scope>NUCLEOTIDE SEQUENCE</scope>
</reference>
<reference evidence="5" key="5">
    <citation type="submission" date="2020-09" db="EMBL/GenBank/DDBJ databases">
        <title>Functional analysis of genomic repeat regions in Marek's disease virus replication and pathogenesis.</title>
        <authorList>
            <person name="Vychodil T."/>
            <person name="Conradie A.M."/>
            <person name="Trimpert J."/>
            <person name="Aswad A."/>
            <person name="Bertzbach L.D."/>
            <person name="Kaufer B."/>
        </authorList>
    </citation>
    <scope>NUCLEOTIDE SEQUENCE</scope>
</reference>
<dbReference type="EMBL" id="MT813453">
    <property type="protein sequence ID" value="QOT14585.1"/>
    <property type="molecule type" value="Genomic_DNA"/>
</dbReference>
<dbReference type="EMBL" id="MT797631">
    <property type="protein sequence ID" value="QOT14402.1"/>
    <property type="molecule type" value="Genomic_DNA"/>
</dbReference>
<proteinExistence type="predicted"/>
<dbReference type="EMBL" id="EF523390">
    <property type="protein sequence ID" value="ABR13122.1"/>
    <property type="molecule type" value="Genomic_DNA"/>
</dbReference>
<dbReference type="EMBL" id="MT955328">
    <property type="protein sequence ID" value="QOT14899.1"/>
    <property type="molecule type" value="Genomic_DNA"/>
</dbReference>
<dbReference type="EMBL" id="MT994392">
    <property type="protein sequence ID" value="QOT15039.1"/>
    <property type="molecule type" value="Genomic_DNA"/>
</dbReference>
<evidence type="ECO:0000313" key="3">
    <source>
        <dbReference type="EMBL" id="QOT14216.1"/>
    </source>
</evidence>